<proteinExistence type="predicted"/>
<dbReference type="AlphaFoldDB" id="A0A1M6DDE5"/>
<protein>
    <recommendedName>
        <fullName evidence="4">Zn-dependent protease with chaperone function</fullName>
    </recommendedName>
</protein>
<evidence type="ECO:0000313" key="2">
    <source>
        <dbReference type="EMBL" id="SHI71213.1"/>
    </source>
</evidence>
<organism evidence="2 3">
    <name type="scientific">Tessaracoccus bendigoensis DSM 12906</name>
    <dbReference type="NCBI Taxonomy" id="1123357"/>
    <lineage>
        <taxon>Bacteria</taxon>
        <taxon>Bacillati</taxon>
        <taxon>Actinomycetota</taxon>
        <taxon>Actinomycetes</taxon>
        <taxon>Propionibacteriales</taxon>
        <taxon>Propionibacteriaceae</taxon>
        <taxon>Tessaracoccus</taxon>
    </lineage>
</organism>
<name>A0A1M6DDE5_9ACTN</name>
<dbReference type="Proteomes" id="UP000184512">
    <property type="component" value="Unassembled WGS sequence"/>
</dbReference>
<gene>
    <name evidence="2" type="ORF">SAMN02745244_00897</name>
</gene>
<dbReference type="EMBL" id="FQZG01000012">
    <property type="protein sequence ID" value="SHI71213.1"/>
    <property type="molecule type" value="Genomic_DNA"/>
</dbReference>
<evidence type="ECO:0000313" key="3">
    <source>
        <dbReference type="Proteomes" id="UP000184512"/>
    </source>
</evidence>
<feature type="transmembrane region" description="Helical" evidence="1">
    <location>
        <begin position="20"/>
        <end position="47"/>
    </location>
</feature>
<feature type="transmembrane region" description="Helical" evidence="1">
    <location>
        <begin position="53"/>
        <end position="73"/>
    </location>
</feature>
<keyword evidence="1" id="KW-0472">Membrane</keyword>
<keyword evidence="1" id="KW-1133">Transmembrane helix</keyword>
<keyword evidence="3" id="KW-1185">Reference proteome</keyword>
<reference evidence="2 3" key="1">
    <citation type="submission" date="2016-11" db="EMBL/GenBank/DDBJ databases">
        <authorList>
            <person name="Jaros S."/>
            <person name="Januszkiewicz K."/>
            <person name="Wedrychowicz H."/>
        </authorList>
    </citation>
    <scope>NUCLEOTIDE SEQUENCE [LARGE SCALE GENOMIC DNA]</scope>
    <source>
        <strain evidence="2 3">DSM 12906</strain>
    </source>
</reference>
<accession>A0A1M6DDE5</accession>
<sequence length="628" mass="68977">MGRPRPLAATMLRMHQGRRLALLFAFHIAPWLAGLVLLACFSLGIYGLVTEEVGAMVVGLLIGFSGWQLFNLARLLWARWRSTPIPGVALVPSQHPRLVRVVEECCSAAGVDVPDRMIVIPGAGVLVQHNGQRKELGLPFCLLVELSIDELRAVLTAELVLQIGDEGGAGEQLLSRVQRHAEAADAVGGWFAGLYAEWLLWLAAPLMGARLKEAMAAAVRATDLDTVISAAGGEVLADLVSDDLGRAFELFALAMKRASLKEQASRIAALEPVRELAAAFWEDGCWAREKAEAAAGDSLHAPSPRDWPSNKAADLLDSDRGWWEQLEGALGGREVEYASWRELAHTAGLQADRLRLMALDSELRHAAMGRASLANLLALIEAGSRPQEWDGSEVSHMFYYNFELDLAEWDEYEDEDQDDDPEPIDPWVIGCAAAVRCCLADSGTYRFDAESGLQFMLEGEVVDIDNEAATAIASRDTTRLRSRLAFHGVDPGATVAPVPEGIWLGCLTHVRGPWAGRRDMHVWSDGVLFVPIPHRERLRDERRLDPEAQADRVYRIFASGETPRLADGNRWVPASSITGGEVKRRFVWLYATFEQVEGPPLKIKATIDSESFDSEEAVVSSLRWLTAP</sequence>
<evidence type="ECO:0000256" key="1">
    <source>
        <dbReference type="SAM" id="Phobius"/>
    </source>
</evidence>
<keyword evidence="1" id="KW-0812">Transmembrane</keyword>
<evidence type="ECO:0008006" key="4">
    <source>
        <dbReference type="Google" id="ProtNLM"/>
    </source>
</evidence>